<accession>G8ZWD2</accession>
<reference evidence="4 5" key="1">
    <citation type="journal article" date="2011" name="Proc. Natl. Acad. Sci. U.S.A.">
        <title>Evolutionary erosion of yeast sex chromosomes by mating-type switching accidents.</title>
        <authorList>
            <person name="Gordon J.L."/>
            <person name="Armisen D."/>
            <person name="Proux-Wera E."/>
            <person name="Oheigeartaigh S.S."/>
            <person name="Byrne K.P."/>
            <person name="Wolfe K.H."/>
        </authorList>
    </citation>
    <scope>NUCLEOTIDE SEQUENCE [LARGE SCALE GENOMIC DNA]</scope>
    <source>
        <strain evidence="5">ATCC 10662 / CBS 1146 / NBRC 0425 / NCYC 2629 / NRRL Y-866</strain>
    </source>
</reference>
<dbReference type="PANTHER" id="PTHR13276">
    <property type="entry name" value="GUANINE NUCLEOTIDE EXCHANGE FACTOR MSS4"/>
    <property type="match status" value="1"/>
</dbReference>
<evidence type="ECO:0000256" key="1">
    <source>
        <dbReference type="ARBA" id="ARBA00022448"/>
    </source>
</evidence>
<dbReference type="GO" id="GO:0015031">
    <property type="term" value="P:protein transport"/>
    <property type="evidence" value="ECO:0007669"/>
    <property type="project" value="UniProtKB-KW"/>
</dbReference>
<sequence>MRAQCAFPGCHSAIIEITEPRTAQLPPDALESFQLMQRPDSKLGQFVIVDDVWDFDNIGVSKDLPNQSKPIEVSFNWNNKHYSVDRCIKYLICADCDRGPIGVVVHTKENQQLYILSLDSTSSK</sequence>
<evidence type="ECO:0000256" key="3">
    <source>
        <dbReference type="ARBA" id="ARBA00022927"/>
    </source>
</evidence>
<dbReference type="GeneID" id="11501307"/>
<dbReference type="SUPFAM" id="SSF51316">
    <property type="entry name" value="Mss4-like"/>
    <property type="match status" value="1"/>
</dbReference>
<evidence type="ECO:0000313" key="5">
    <source>
        <dbReference type="Proteomes" id="UP000005627"/>
    </source>
</evidence>
<dbReference type="Pfam" id="PF04421">
    <property type="entry name" value="Mss4"/>
    <property type="match status" value="1"/>
</dbReference>
<keyword evidence="2" id="KW-0344">Guanine-nucleotide releasing factor</keyword>
<dbReference type="STRING" id="1076872.G8ZWD2"/>
<dbReference type="Proteomes" id="UP000005627">
    <property type="component" value="Chromosome 6"/>
</dbReference>
<dbReference type="InterPro" id="IPR011323">
    <property type="entry name" value="Mss4/transl-control_tumour"/>
</dbReference>
<evidence type="ECO:0000256" key="2">
    <source>
        <dbReference type="ARBA" id="ARBA00022658"/>
    </source>
</evidence>
<dbReference type="eggNOG" id="KOG4113">
    <property type="taxonomic scope" value="Eukaryota"/>
</dbReference>
<keyword evidence="3" id="KW-0653">Protein transport</keyword>
<dbReference type="KEGG" id="tdl:TDEL_0F01150"/>
<keyword evidence="1" id="KW-0813">Transport</keyword>
<dbReference type="InterPro" id="IPR011057">
    <property type="entry name" value="Mss4-like_sf"/>
</dbReference>
<gene>
    <name evidence="4" type="primary">TDEL0F01150</name>
    <name evidence="4" type="ORF">TDEL_0F01150</name>
</gene>
<dbReference type="AlphaFoldDB" id="G8ZWD2"/>
<dbReference type="RefSeq" id="XP_003682137.1">
    <property type="nucleotide sequence ID" value="XM_003682089.1"/>
</dbReference>
<dbReference type="GO" id="GO:0016020">
    <property type="term" value="C:membrane"/>
    <property type="evidence" value="ECO:0007669"/>
    <property type="project" value="EnsemblFungi"/>
</dbReference>
<dbReference type="InParanoid" id="G8ZWD2"/>
<name>G8ZWD2_TORDE</name>
<dbReference type="HOGENOM" id="CLU_124782_0_0_1"/>
<dbReference type="GO" id="GO:0007264">
    <property type="term" value="P:small GTPase-mediated signal transduction"/>
    <property type="evidence" value="ECO:0007669"/>
    <property type="project" value="InterPro"/>
</dbReference>
<proteinExistence type="predicted"/>
<evidence type="ECO:0008006" key="6">
    <source>
        <dbReference type="Google" id="ProtNLM"/>
    </source>
</evidence>
<keyword evidence="5" id="KW-1185">Reference proteome</keyword>
<dbReference type="InterPro" id="IPR007515">
    <property type="entry name" value="Mss4"/>
</dbReference>
<dbReference type="FunCoup" id="G8ZWD2">
    <property type="interactions" value="79"/>
</dbReference>
<protein>
    <recommendedName>
        <fullName evidence="6">Guanine nucleotide exchange factor MSS4</fullName>
    </recommendedName>
</protein>
<dbReference type="GO" id="GO:0008270">
    <property type="term" value="F:zinc ion binding"/>
    <property type="evidence" value="ECO:0007669"/>
    <property type="project" value="EnsemblFungi"/>
</dbReference>
<dbReference type="GO" id="GO:0005085">
    <property type="term" value="F:guanyl-nucleotide exchange factor activity"/>
    <property type="evidence" value="ECO:0007669"/>
    <property type="project" value="UniProtKB-KW"/>
</dbReference>
<dbReference type="GO" id="GO:0005829">
    <property type="term" value="C:cytosol"/>
    <property type="evidence" value="ECO:0007669"/>
    <property type="project" value="EnsemblFungi"/>
</dbReference>
<evidence type="ECO:0000313" key="4">
    <source>
        <dbReference type="EMBL" id="CCE92926.1"/>
    </source>
</evidence>
<dbReference type="PROSITE" id="PS51796">
    <property type="entry name" value="MSS4"/>
    <property type="match status" value="1"/>
</dbReference>
<dbReference type="GO" id="GO:0006892">
    <property type="term" value="P:post-Golgi vesicle-mediated transport"/>
    <property type="evidence" value="ECO:0007669"/>
    <property type="project" value="EnsemblFungi"/>
</dbReference>
<organism evidence="4 5">
    <name type="scientific">Torulaspora delbrueckii</name>
    <name type="common">Yeast</name>
    <name type="synonym">Candida colliculosa</name>
    <dbReference type="NCBI Taxonomy" id="4950"/>
    <lineage>
        <taxon>Eukaryota</taxon>
        <taxon>Fungi</taxon>
        <taxon>Dikarya</taxon>
        <taxon>Ascomycota</taxon>
        <taxon>Saccharomycotina</taxon>
        <taxon>Saccharomycetes</taxon>
        <taxon>Saccharomycetales</taxon>
        <taxon>Saccharomycetaceae</taxon>
        <taxon>Torulaspora</taxon>
    </lineage>
</organism>
<dbReference type="Gene3D" id="2.170.150.10">
    <property type="entry name" value="Metal Binding Protein, Guanine Nucleotide Exchange Factor, Chain A"/>
    <property type="match status" value="1"/>
</dbReference>
<dbReference type="OrthoDB" id="30840at2759"/>
<dbReference type="PANTHER" id="PTHR13276:SF0">
    <property type="entry name" value="GUANINE NUCLEOTIDE EXCHANGE FACTOR MSS4"/>
    <property type="match status" value="1"/>
</dbReference>
<dbReference type="EMBL" id="HE616747">
    <property type="protein sequence ID" value="CCE92926.1"/>
    <property type="molecule type" value="Genomic_DNA"/>
</dbReference>